<dbReference type="AlphaFoldDB" id="A0A813DAQ7"/>
<proteinExistence type="predicted"/>
<evidence type="ECO:0000313" key="2">
    <source>
        <dbReference type="EMBL" id="CAE8583264.1"/>
    </source>
</evidence>
<feature type="region of interest" description="Disordered" evidence="1">
    <location>
        <begin position="56"/>
        <end position="85"/>
    </location>
</feature>
<dbReference type="Proteomes" id="UP000654075">
    <property type="component" value="Unassembled WGS sequence"/>
</dbReference>
<accession>A0A813DAQ7</accession>
<organism evidence="2 3">
    <name type="scientific">Polarella glacialis</name>
    <name type="common">Dinoflagellate</name>
    <dbReference type="NCBI Taxonomy" id="89957"/>
    <lineage>
        <taxon>Eukaryota</taxon>
        <taxon>Sar</taxon>
        <taxon>Alveolata</taxon>
        <taxon>Dinophyceae</taxon>
        <taxon>Suessiales</taxon>
        <taxon>Suessiaceae</taxon>
        <taxon>Polarella</taxon>
    </lineage>
</organism>
<dbReference type="EMBL" id="CAJNNV010000659">
    <property type="protein sequence ID" value="CAE8583264.1"/>
    <property type="molecule type" value="Genomic_DNA"/>
</dbReference>
<protein>
    <submittedName>
        <fullName evidence="2">Uncharacterized protein</fullName>
    </submittedName>
</protein>
<comment type="caution">
    <text evidence="2">The sequence shown here is derived from an EMBL/GenBank/DDBJ whole genome shotgun (WGS) entry which is preliminary data.</text>
</comment>
<evidence type="ECO:0000313" key="3">
    <source>
        <dbReference type="Proteomes" id="UP000654075"/>
    </source>
</evidence>
<keyword evidence="3" id="KW-1185">Reference proteome</keyword>
<feature type="compositionally biased region" description="Low complexity" evidence="1">
    <location>
        <begin position="71"/>
        <end position="85"/>
    </location>
</feature>
<feature type="non-terminal residue" evidence="2">
    <location>
        <position position="85"/>
    </location>
</feature>
<sequence>LPPGMPPPGTLPASCGYLNSLQGLSGPQGFPPAPLGLTPAGEEPKWEKLFDFLGQPAPPQFAMPKAPQPEAGLASGAAAGLTPFP</sequence>
<reference evidence="2" key="1">
    <citation type="submission" date="2021-02" db="EMBL/GenBank/DDBJ databases">
        <authorList>
            <person name="Dougan E. K."/>
            <person name="Rhodes N."/>
            <person name="Thang M."/>
            <person name="Chan C."/>
        </authorList>
    </citation>
    <scope>NUCLEOTIDE SEQUENCE</scope>
</reference>
<gene>
    <name evidence="2" type="ORF">PGLA1383_LOCUS2247</name>
</gene>
<evidence type="ECO:0000256" key="1">
    <source>
        <dbReference type="SAM" id="MobiDB-lite"/>
    </source>
</evidence>
<name>A0A813DAQ7_POLGL</name>